<reference evidence="6" key="4">
    <citation type="submission" date="2024-09" db="EMBL/GenBank/DDBJ databases">
        <authorList>
            <person name="Sun Q."/>
            <person name="Mori K."/>
        </authorList>
    </citation>
    <scope>NUCLEOTIDE SEQUENCE</scope>
    <source>
        <strain evidence="6">KCTC 62575</strain>
    </source>
</reference>
<dbReference type="SMART" id="SM00014">
    <property type="entry name" value="acidPPc"/>
    <property type="match status" value="1"/>
</dbReference>
<feature type="transmembrane region" description="Helical" evidence="4">
    <location>
        <begin position="82"/>
        <end position="102"/>
    </location>
</feature>
<proteinExistence type="predicted"/>
<evidence type="ECO:0000313" key="9">
    <source>
        <dbReference type="Proteomes" id="UP001595455"/>
    </source>
</evidence>
<dbReference type="Gene3D" id="1.20.144.10">
    <property type="entry name" value="Phosphatidic acid phosphatase type 2/haloperoxidase"/>
    <property type="match status" value="2"/>
</dbReference>
<dbReference type="Proteomes" id="UP001595455">
    <property type="component" value="Unassembled WGS sequence"/>
</dbReference>
<reference evidence="9" key="3">
    <citation type="journal article" date="2019" name="Int. J. Syst. Evol. Microbiol.">
        <title>The Global Catalogue of Microorganisms (GCM) 10K type strain sequencing project: providing services to taxonomists for standard genome sequencing and annotation.</title>
        <authorList>
            <consortium name="The Broad Institute Genomics Platform"/>
            <consortium name="The Broad Institute Genome Sequencing Center for Infectious Disease"/>
            <person name="Wu L."/>
            <person name="Ma J."/>
        </authorList>
    </citation>
    <scope>NUCLEOTIDE SEQUENCE [LARGE SCALE GENOMIC DNA]</scope>
    <source>
        <strain evidence="9">KCTC 62575</strain>
    </source>
</reference>
<dbReference type="AlphaFoldDB" id="A0A371YSC2"/>
<sequence>MPYIFFFIIGCIGLSISCIGLNILYIQQLDSSSIIWMSLHRSDFLNHIAVGLSYLGGLPAMLLVCGIWCLQQAYVKKYANVVLISFSLLGASAVGWILKYSIQRPRPEAAYQMVQTYGASFPSAHSIYAAVLACLIIFIFYRHAKAKILIIFASLWCLSMGFSRVYVGAHFPTDVLAGWSIGFIWISLIWLLLSKQILSMNKLFLDKNLNEVE</sequence>
<dbReference type="PANTHER" id="PTHR14969">
    <property type="entry name" value="SPHINGOSINE-1-PHOSPHATE PHOSPHOHYDROLASE"/>
    <property type="match status" value="1"/>
</dbReference>
<feature type="transmembrane region" description="Helical" evidence="4">
    <location>
        <begin position="148"/>
        <end position="169"/>
    </location>
</feature>
<evidence type="ECO:0000256" key="4">
    <source>
        <dbReference type="SAM" id="Phobius"/>
    </source>
</evidence>
<dbReference type="EC" id="3.6.1.27" evidence="1"/>
<feature type="transmembrane region" description="Helical" evidence="4">
    <location>
        <begin position="175"/>
        <end position="193"/>
    </location>
</feature>
<dbReference type="CDD" id="cd03392">
    <property type="entry name" value="PAP2_like_2"/>
    <property type="match status" value="1"/>
</dbReference>
<evidence type="ECO:0000313" key="7">
    <source>
        <dbReference type="EMBL" id="RFC84369.1"/>
    </source>
</evidence>
<keyword evidence="9" id="KW-1185">Reference proteome</keyword>
<dbReference type="Pfam" id="PF01569">
    <property type="entry name" value="PAP2"/>
    <property type="match status" value="1"/>
</dbReference>
<dbReference type="RefSeq" id="WP_107007497.1">
    <property type="nucleotide sequence ID" value="NZ_JBHRSF010000008.1"/>
</dbReference>
<comment type="caution">
    <text evidence="7">The sequence shown here is derived from an EMBL/GenBank/DDBJ whole genome shotgun (WGS) entry which is preliminary data.</text>
</comment>
<dbReference type="Proteomes" id="UP000240957">
    <property type="component" value="Unassembled WGS sequence"/>
</dbReference>
<gene>
    <name evidence="6" type="ORF">ACFODO_05640</name>
    <name evidence="7" type="ORF">C9E89_006785</name>
</gene>
<evidence type="ECO:0000313" key="8">
    <source>
        <dbReference type="Proteomes" id="UP000240957"/>
    </source>
</evidence>
<dbReference type="InterPro" id="IPR036938">
    <property type="entry name" value="PAP2/HPO_sf"/>
</dbReference>
<feature type="transmembrane region" description="Helical" evidence="4">
    <location>
        <begin position="47"/>
        <end position="70"/>
    </location>
</feature>
<feature type="domain" description="Phosphatidic acid phosphatase type 2/haloperoxidase" evidence="5">
    <location>
        <begin position="81"/>
        <end position="190"/>
    </location>
</feature>
<evidence type="ECO:0000256" key="1">
    <source>
        <dbReference type="ARBA" id="ARBA00012374"/>
    </source>
</evidence>
<feature type="transmembrane region" description="Helical" evidence="4">
    <location>
        <begin position="122"/>
        <end position="141"/>
    </location>
</feature>
<protein>
    <recommendedName>
        <fullName evidence="1">undecaprenyl-diphosphate phosphatase</fullName>
        <ecNumber evidence="1">3.6.1.27</ecNumber>
    </recommendedName>
    <alternativeName>
        <fullName evidence="2">Undecaprenyl pyrophosphate phosphatase</fullName>
    </alternativeName>
</protein>
<evidence type="ECO:0000313" key="6">
    <source>
        <dbReference type="EMBL" id="MFC2994766.1"/>
    </source>
</evidence>
<organism evidence="7 8">
    <name type="scientific">Acinetobacter sichuanensis</name>
    <dbReference type="NCBI Taxonomy" id="2136183"/>
    <lineage>
        <taxon>Bacteria</taxon>
        <taxon>Pseudomonadati</taxon>
        <taxon>Pseudomonadota</taxon>
        <taxon>Gammaproteobacteria</taxon>
        <taxon>Moraxellales</taxon>
        <taxon>Moraxellaceae</taxon>
        <taxon>Acinetobacter</taxon>
    </lineage>
</organism>
<dbReference type="EMBL" id="JBHRSF010000008">
    <property type="protein sequence ID" value="MFC2994766.1"/>
    <property type="molecule type" value="Genomic_DNA"/>
</dbReference>
<dbReference type="SUPFAM" id="SSF48317">
    <property type="entry name" value="Acid phosphatase/Vanadium-dependent haloperoxidase"/>
    <property type="match status" value="1"/>
</dbReference>
<comment type="catalytic activity">
    <reaction evidence="3">
        <text>di-trans,octa-cis-undecaprenyl diphosphate + H2O = di-trans,octa-cis-undecaprenyl phosphate + phosphate + H(+)</text>
        <dbReference type="Rhea" id="RHEA:28094"/>
        <dbReference type="ChEBI" id="CHEBI:15377"/>
        <dbReference type="ChEBI" id="CHEBI:15378"/>
        <dbReference type="ChEBI" id="CHEBI:43474"/>
        <dbReference type="ChEBI" id="CHEBI:58405"/>
        <dbReference type="ChEBI" id="CHEBI:60392"/>
        <dbReference type="EC" id="3.6.1.27"/>
    </reaction>
</comment>
<dbReference type="EMBL" id="PYIX02000007">
    <property type="protein sequence ID" value="RFC84369.1"/>
    <property type="molecule type" value="Genomic_DNA"/>
</dbReference>
<evidence type="ECO:0000256" key="3">
    <source>
        <dbReference type="ARBA" id="ARBA00047594"/>
    </source>
</evidence>
<evidence type="ECO:0000256" key="2">
    <source>
        <dbReference type="ARBA" id="ARBA00032707"/>
    </source>
</evidence>
<evidence type="ECO:0000259" key="5">
    <source>
        <dbReference type="SMART" id="SM00014"/>
    </source>
</evidence>
<dbReference type="PANTHER" id="PTHR14969:SF13">
    <property type="entry name" value="AT30094P"/>
    <property type="match status" value="1"/>
</dbReference>
<keyword evidence="4" id="KW-0812">Transmembrane</keyword>
<feature type="transmembrane region" description="Helical" evidence="4">
    <location>
        <begin position="5"/>
        <end position="27"/>
    </location>
</feature>
<keyword evidence="4" id="KW-0472">Membrane</keyword>
<keyword evidence="4" id="KW-1133">Transmembrane helix</keyword>
<accession>A0A371YSC2</accession>
<name>A0A371YSC2_9GAMM</name>
<dbReference type="OrthoDB" id="9780918at2"/>
<reference evidence="6" key="1">
    <citation type="journal article" date="2014" name="Int. J. Syst. Evol. Microbiol.">
        <title>Complete genome of a new Firmicutes species belonging to the dominant human colonic microbiota ('Ruminococcus bicirculans') reveals two chromosomes and a selective capacity to utilize plant glucans.</title>
        <authorList>
            <consortium name="NISC Comparative Sequencing Program"/>
            <person name="Wegmann U."/>
            <person name="Louis P."/>
            <person name="Goesmann A."/>
            <person name="Henrissat B."/>
            <person name="Duncan S.H."/>
            <person name="Flint H.J."/>
        </authorList>
    </citation>
    <scope>NUCLEOTIDE SEQUENCE</scope>
    <source>
        <strain evidence="6">KCTC 62575</strain>
    </source>
</reference>
<reference evidence="7 8" key="2">
    <citation type="submission" date="2018-08" db="EMBL/GenBank/DDBJ databases">
        <title>The draft genome of Acinetobacter sichuanensis strain WCHAc060041.</title>
        <authorList>
            <person name="Qin J."/>
            <person name="Feng Y."/>
            <person name="Zong Z."/>
        </authorList>
    </citation>
    <scope>NUCLEOTIDE SEQUENCE [LARGE SCALE GENOMIC DNA]</scope>
    <source>
        <strain evidence="7 8">WCHAc060041</strain>
    </source>
</reference>
<dbReference type="InterPro" id="IPR000326">
    <property type="entry name" value="PAP2/HPO"/>
</dbReference>
<dbReference type="GO" id="GO:0050380">
    <property type="term" value="F:undecaprenyl-diphosphatase activity"/>
    <property type="evidence" value="ECO:0007669"/>
    <property type="project" value="UniProtKB-EC"/>
</dbReference>